<dbReference type="AlphaFoldDB" id="A0A9R1DXZ1"/>
<feature type="non-terminal residue" evidence="1">
    <location>
        <position position="27"/>
    </location>
</feature>
<proteinExistence type="predicted"/>
<gene>
    <name evidence="1" type="ORF">CFC21_016168</name>
</gene>
<accession>A0A9R1DXZ1</accession>
<dbReference type="EMBL" id="CM022214">
    <property type="protein sequence ID" value="KAF7000228.1"/>
    <property type="molecule type" value="Genomic_DNA"/>
</dbReference>
<reference evidence="1" key="1">
    <citation type="journal article" date="2017" name="Gigascience">
        <title>The first near-complete assembly of the hexaploid bread wheat genome, Triticum aestivum.</title>
        <authorList>
            <person name="Zimin A.V."/>
            <person name="Puiu D."/>
            <person name="Hall R."/>
            <person name="Kingan S."/>
            <person name="Clavijo B.J."/>
            <person name="Salzberg S.L."/>
        </authorList>
    </citation>
    <scope>NUCLEOTIDE SEQUENCE</scope>
    <source>
        <tissue evidence="1">Leaf</tissue>
    </source>
</reference>
<dbReference type="Proteomes" id="UP000815260">
    <property type="component" value="Chromosome 2A"/>
</dbReference>
<evidence type="ECO:0000313" key="1">
    <source>
        <dbReference type="EMBL" id="KAF7000228.1"/>
    </source>
</evidence>
<name>A0A9R1DXZ1_WHEAT</name>
<organism evidence="1">
    <name type="scientific">Triticum aestivum</name>
    <name type="common">Wheat</name>
    <dbReference type="NCBI Taxonomy" id="4565"/>
    <lineage>
        <taxon>Eukaryota</taxon>
        <taxon>Viridiplantae</taxon>
        <taxon>Streptophyta</taxon>
        <taxon>Embryophyta</taxon>
        <taxon>Tracheophyta</taxon>
        <taxon>Spermatophyta</taxon>
        <taxon>Magnoliopsida</taxon>
        <taxon>Liliopsida</taxon>
        <taxon>Poales</taxon>
        <taxon>Poaceae</taxon>
        <taxon>BOP clade</taxon>
        <taxon>Pooideae</taxon>
        <taxon>Triticodae</taxon>
        <taxon>Triticeae</taxon>
        <taxon>Triticinae</taxon>
        <taxon>Triticum</taxon>
    </lineage>
</organism>
<sequence>VLCMPEWTCYWMGTLLPLSVLRRHRGV</sequence>
<protein>
    <submittedName>
        <fullName evidence="1">Uncharacterized protein</fullName>
    </submittedName>
</protein>
<comment type="caution">
    <text evidence="1">The sequence shown here is derived from an EMBL/GenBank/DDBJ whole genome shotgun (WGS) entry which is preliminary data.</text>
</comment>
<feature type="non-terminal residue" evidence="1">
    <location>
        <position position="1"/>
    </location>
</feature>
<reference evidence="1" key="2">
    <citation type="submission" date="2020-03" db="EMBL/GenBank/DDBJ databases">
        <title>The second near-complete assembly of the hexaploid bread wheat (Triticum aestivum) genome.</title>
        <authorList>
            <person name="Zimin A.V."/>
            <person name="Puiu D."/>
            <person name="Shumante A."/>
            <person name="Alonge M."/>
            <person name="Salzberg S.L."/>
        </authorList>
    </citation>
    <scope>NUCLEOTIDE SEQUENCE</scope>
    <source>
        <tissue evidence="1">Leaf</tissue>
    </source>
</reference>